<name>A0A6M3LIM6_9ZZZZ</name>
<sequence length="101" mass="11714">MKTRIDAYFAWVRMIQRQAPPDRLMSILSYYPDGATIQVIKTLMSKPRKFCESMLQDLEANGKVGLVYWEATPEAVKARRRKKQEAKESPTPKKVWVLKGI</sequence>
<organism evidence="1">
    <name type="scientific">viral metagenome</name>
    <dbReference type="NCBI Taxonomy" id="1070528"/>
    <lineage>
        <taxon>unclassified sequences</taxon>
        <taxon>metagenomes</taxon>
        <taxon>organismal metagenomes</taxon>
    </lineage>
</organism>
<reference evidence="1" key="1">
    <citation type="submission" date="2020-03" db="EMBL/GenBank/DDBJ databases">
        <title>The deep terrestrial virosphere.</title>
        <authorList>
            <person name="Holmfeldt K."/>
            <person name="Nilsson E."/>
            <person name="Simone D."/>
            <person name="Lopez-Fernandez M."/>
            <person name="Wu X."/>
            <person name="de Brujin I."/>
            <person name="Lundin D."/>
            <person name="Andersson A."/>
            <person name="Bertilsson S."/>
            <person name="Dopson M."/>
        </authorList>
    </citation>
    <scope>NUCLEOTIDE SEQUENCE</scope>
    <source>
        <strain evidence="1">MM415B04415</strain>
    </source>
</reference>
<protein>
    <submittedName>
        <fullName evidence="1">Uncharacterized protein</fullName>
    </submittedName>
</protein>
<proteinExistence type="predicted"/>
<dbReference type="AlphaFoldDB" id="A0A6M3LIM6"/>
<accession>A0A6M3LIM6</accession>
<dbReference type="EMBL" id="MT143108">
    <property type="protein sequence ID" value="QJA92938.1"/>
    <property type="molecule type" value="Genomic_DNA"/>
</dbReference>
<gene>
    <name evidence="1" type="ORF">MM415B04415_0013</name>
</gene>
<evidence type="ECO:0000313" key="1">
    <source>
        <dbReference type="EMBL" id="QJA92938.1"/>
    </source>
</evidence>